<evidence type="ECO:0000313" key="3">
    <source>
        <dbReference type="Proteomes" id="UP001501371"/>
    </source>
</evidence>
<protein>
    <submittedName>
        <fullName evidence="2">Uncharacterized protein</fullName>
    </submittedName>
</protein>
<proteinExistence type="predicted"/>
<accession>A0ABP4FTE5</accession>
<feature type="region of interest" description="Disordered" evidence="1">
    <location>
        <begin position="35"/>
        <end position="70"/>
    </location>
</feature>
<name>A0ABP4FTE5_9ACTN</name>
<organism evidence="2 3">
    <name type="scientific">Streptomyces hebeiensis</name>
    <dbReference type="NCBI Taxonomy" id="229486"/>
    <lineage>
        <taxon>Bacteria</taxon>
        <taxon>Bacillati</taxon>
        <taxon>Actinomycetota</taxon>
        <taxon>Actinomycetes</taxon>
        <taxon>Kitasatosporales</taxon>
        <taxon>Streptomycetaceae</taxon>
        <taxon>Streptomyces</taxon>
    </lineage>
</organism>
<sequence>MRGTAYAVPDTVPDTVPYSALCVVLRAVGPDMQRNVQFSTPRSHPPMSLMDPRTPVPRPHVLTPDRTIPARIPPGQCQLPIW</sequence>
<comment type="caution">
    <text evidence="2">The sequence shown here is derived from an EMBL/GenBank/DDBJ whole genome shotgun (WGS) entry which is preliminary data.</text>
</comment>
<dbReference type="Proteomes" id="UP001501371">
    <property type="component" value="Unassembled WGS sequence"/>
</dbReference>
<keyword evidence="3" id="KW-1185">Reference proteome</keyword>
<reference evidence="3" key="1">
    <citation type="journal article" date="2019" name="Int. J. Syst. Evol. Microbiol.">
        <title>The Global Catalogue of Microorganisms (GCM) 10K type strain sequencing project: providing services to taxonomists for standard genome sequencing and annotation.</title>
        <authorList>
            <consortium name="The Broad Institute Genomics Platform"/>
            <consortium name="The Broad Institute Genome Sequencing Center for Infectious Disease"/>
            <person name="Wu L."/>
            <person name="Ma J."/>
        </authorList>
    </citation>
    <scope>NUCLEOTIDE SEQUENCE [LARGE SCALE GENOMIC DNA]</scope>
    <source>
        <strain evidence="3">JCM 12696</strain>
    </source>
</reference>
<evidence type="ECO:0000256" key="1">
    <source>
        <dbReference type="SAM" id="MobiDB-lite"/>
    </source>
</evidence>
<gene>
    <name evidence="2" type="ORF">GCM10009654_62140</name>
</gene>
<dbReference type="EMBL" id="BAAAKV010000084">
    <property type="protein sequence ID" value="GAA1196775.1"/>
    <property type="molecule type" value="Genomic_DNA"/>
</dbReference>
<evidence type="ECO:0000313" key="2">
    <source>
        <dbReference type="EMBL" id="GAA1196775.1"/>
    </source>
</evidence>